<dbReference type="PANTHER" id="PTHR38011:SF7">
    <property type="entry name" value="2,5-DIAMINO-6-RIBOSYLAMINO-4(3H)-PYRIMIDINONE 5'-PHOSPHATE REDUCTASE"/>
    <property type="match status" value="1"/>
</dbReference>
<evidence type="ECO:0000256" key="3">
    <source>
        <dbReference type="ARBA" id="ARBA00023002"/>
    </source>
</evidence>
<feature type="domain" description="Bacterial bifunctional deaminase-reductase C-terminal" evidence="4">
    <location>
        <begin position="35"/>
        <end position="216"/>
    </location>
</feature>
<comment type="pathway">
    <text evidence="1">Cofactor biosynthesis; riboflavin biosynthesis.</text>
</comment>
<dbReference type="Gene3D" id="3.40.430.10">
    <property type="entry name" value="Dihydrofolate Reductase, subunit A"/>
    <property type="match status" value="1"/>
</dbReference>
<dbReference type="RefSeq" id="WP_163774173.1">
    <property type="nucleotide sequence ID" value="NZ_JAAGXA010000019.1"/>
</dbReference>
<protein>
    <submittedName>
        <fullName evidence="5">Pyrimidine reductase family protein</fullName>
    </submittedName>
</protein>
<dbReference type="AlphaFoldDB" id="A0A6P0HQA1"/>
<evidence type="ECO:0000313" key="5">
    <source>
        <dbReference type="EMBL" id="NEN80367.1"/>
    </source>
</evidence>
<gene>
    <name evidence="5" type="ORF">G3T38_19095</name>
</gene>
<sequence>MRVLLDRRNPAHDGATEVSDDQLATLYAPPAGRDWLRVNMVSTVDGAATGDSERSDSIHTPADNRVFRAIRSLADVVVVGAGTAAAETYQAGELPLVLVSRRGQVPDQLRDAERGAVLLATCATADGLTEARSVLGEDNVLVLGSHSVDLPALRQRLVEQGFVRLLAEGGPHLLRDLLASDVADELCATYVPRIVGGDRPRITAGPPVDAALDLQLLLEEDSTLLGRWDVLR</sequence>
<dbReference type="Pfam" id="PF01872">
    <property type="entry name" value="RibD_C"/>
    <property type="match status" value="1"/>
</dbReference>
<organism evidence="5 6">
    <name type="scientific">Nocardioides zeae</name>
    <dbReference type="NCBI Taxonomy" id="1457234"/>
    <lineage>
        <taxon>Bacteria</taxon>
        <taxon>Bacillati</taxon>
        <taxon>Actinomycetota</taxon>
        <taxon>Actinomycetes</taxon>
        <taxon>Propionibacteriales</taxon>
        <taxon>Nocardioidaceae</taxon>
        <taxon>Nocardioides</taxon>
    </lineage>
</organism>
<keyword evidence="3" id="KW-0560">Oxidoreductase</keyword>
<comment type="caution">
    <text evidence="5">The sequence shown here is derived from an EMBL/GenBank/DDBJ whole genome shotgun (WGS) entry which is preliminary data.</text>
</comment>
<dbReference type="InterPro" id="IPR050765">
    <property type="entry name" value="Riboflavin_Biosynth_HTPR"/>
</dbReference>
<proteinExistence type="predicted"/>
<name>A0A6P0HQA1_9ACTN</name>
<accession>A0A6P0HQA1</accession>
<dbReference type="EMBL" id="JAAGXA010000019">
    <property type="protein sequence ID" value="NEN80367.1"/>
    <property type="molecule type" value="Genomic_DNA"/>
</dbReference>
<evidence type="ECO:0000256" key="2">
    <source>
        <dbReference type="ARBA" id="ARBA00022857"/>
    </source>
</evidence>
<dbReference type="Proteomes" id="UP000468687">
    <property type="component" value="Unassembled WGS sequence"/>
</dbReference>
<keyword evidence="6" id="KW-1185">Reference proteome</keyword>
<dbReference type="PANTHER" id="PTHR38011">
    <property type="entry name" value="DIHYDROFOLATE REDUCTASE FAMILY PROTEIN (AFU_ORTHOLOGUE AFUA_8G06820)"/>
    <property type="match status" value="1"/>
</dbReference>
<dbReference type="InterPro" id="IPR002734">
    <property type="entry name" value="RibDG_C"/>
</dbReference>
<evidence type="ECO:0000256" key="1">
    <source>
        <dbReference type="ARBA" id="ARBA00005104"/>
    </source>
</evidence>
<dbReference type="GO" id="GO:0009231">
    <property type="term" value="P:riboflavin biosynthetic process"/>
    <property type="evidence" value="ECO:0007669"/>
    <property type="project" value="InterPro"/>
</dbReference>
<evidence type="ECO:0000313" key="6">
    <source>
        <dbReference type="Proteomes" id="UP000468687"/>
    </source>
</evidence>
<keyword evidence="2" id="KW-0521">NADP</keyword>
<dbReference type="GO" id="GO:0008703">
    <property type="term" value="F:5-amino-6-(5-phosphoribosylamino)uracil reductase activity"/>
    <property type="evidence" value="ECO:0007669"/>
    <property type="project" value="InterPro"/>
</dbReference>
<dbReference type="InterPro" id="IPR024072">
    <property type="entry name" value="DHFR-like_dom_sf"/>
</dbReference>
<reference evidence="5 6" key="1">
    <citation type="journal article" date="2014" name="Int. J. Syst. Evol. Microbiol.">
        <title>Nocardioides zeae sp. nov., isolated from the stem of Zea mays.</title>
        <authorList>
            <person name="Glaeser S.P."/>
            <person name="McInroy J.A."/>
            <person name="Busse H.J."/>
            <person name="Kampfer P."/>
        </authorList>
    </citation>
    <scope>NUCLEOTIDE SEQUENCE [LARGE SCALE GENOMIC DNA]</scope>
    <source>
        <strain evidence="5 6">JCM 30728</strain>
    </source>
</reference>
<dbReference type="SUPFAM" id="SSF53597">
    <property type="entry name" value="Dihydrofolate reductase-like"/>
    <property type="match status" value="1"/>
</dbReference>
<evidence type="ECO:0000259" key="4">
    <source>
        <dbReference type="Pfam" id="PF01872"/>
    </source>
</evidence>